<dbReference type="AlphaFoldDB" id="A0A834SU67"/>
<protein>
    <submittedName>
        <fullName evidence="1">Uncharacterized protein</fullName>
    </submittedName>
</protein>
<sequence length="33" mass="3510">MANKMEIGAKKVKESGVGIAGLVFNIWLCVSDT</sequence>
<dbReference type="EMBL" id="JAAIUW010000011">
    <property type="protein sequence ID" value="KAF7808800.1"/>
    <property type="molecule type" value="Genomic_DNA"/>
</dbReference>
<keyword evidence="2" id="KW-1185">Reference proteome</keyword>
<accession>A0A834SU67</accession>
<evidence type="ECO:0000313" key="1">
    <source>
        <dbReference type="EMBL" id="KAF7808800.1"/>
    </source>
</evidence>
<name>A0A834SU67_9FABA</name>
<reference evidence="1" key="1">
    <citation type="submission" date="2020-09" db="EMBL/GenBank/DDBJ databases">
        <title>Genome-Enabled Discovery of Anthraquinone Biosynthesis in Senna tora.</title>
        <authorList>
            <person name="Kang S.-H."/>
            <person name="Pandey R.P."/>
            <person name="Lee C.-M."/>
            <person name="Sim J.-S."/>
            <person name="Jeong J.-T."/>
            <person name="Choi B.-S."/>
            <person name="Jung M."/>
            <person name="Ginzburg D."/>
            <person name="Zhao K."/>
            <person name="Won S.Y."/>
            <person name="Oh T.-J."/>
            <person name="Yu Y."/>
            <person name="Kim N.-H."/>
            <person name="Lee O.R."/>
            <person name="Lee T.-H."/>
            <person name="Bashyal P."/>
            <person name="Kim T.-S."/>
            <person name="Lee W.-H."/>
            <person name="Kawkins C."/>
            <person name="Kim C.-K."/>
            <person name="Kim J.S."/>
            <person name="Ahn B.O."/>
            <person name="Rhee S.Y."/>
            <person name="Sohng J.K."/>
        </authorList>
    </citation>
    <scope>NUCLEOTIDE SEQUENCE</scope>
    <source>
        <tissue evidence="1">Leaf</tissue>
    </source>
</reference>
<organism evidence="1 2">
    <name type="scientific">Senna tora</name>
    <dbReference type="NCBI Taxonomy" id="362788"/>
    <lineage>
        <taxon>Eukaryota</taxon>
        <taxon>Viridiplantae</taxon>
        <taxon>Streptophyta</taxon>
        <taxon>Embryophyta</taxon>
        <taxon>Tracheophyta</taxon>
        <taxon>Spermatophyta</taxon>
        <taxon>Magnoliopsida</taxon>
        <taxon>eudicotyledons</taxon>
        <taxon>Gunneridae</taxon>
        <taxon>Pentapetalae</taxon>
        <taxon>rosids</taxon>
        <taxon>fabids</taxon>
        <taxon>Fabales</taxon>
        <taxon>Fabaceae</taxon>
        <taxon>Caesalpinioideae</taxon>
        <taxon>Cassia clade</taxon>
        <taxon>Senna</taxon>
    </lineage>
</organism>
<proteinExistence type="predicted"/>
<dbReference type="Proteomes" id="UP000634136">
    <property type="component" value="Unassembled WGS sequence"/>
</dbReference>
<comment type="caution">
    <text evidence="1">The sequence shown here is derived from an EMBL/GenBank/DDBJ whole genome shotgun (WGS) entry which is preliminary data.</text>
</comment>
<gene>
    <name evidence="1" type="ORF">G2W53_035543</name>
</gene>
<evidence type="ECO:0000313" key="2">
    <source>
        <dbReference type="Proteomes" id="UP000634136"/>
    </source>
</evidence>